<feature type="compositionally biased region" description="Pro residues" evidence="1">
    <location>
        <begin position="415"/>
        <end position="435"/>
    </location>
</feature>
<feature type="compositionally biased region" description="Low complexity" evidence="1">
    <location>
        <begin position="337"/>
        <end position="364"/>
    </location>
</feature>
<evidence type="ECO:0000313" key="2">
    <source>
        <dbReference type="EMBL" id="GFE22374.1"/>
    </source>
</evidence>
<dbReference type="EMBL" id="BLIP01000001">
    <property type="protein sequence ID" value="GFE22374.1"/>
    <property type="molecule type" value="Genomic_DNA"/>
</dbReference>
<feature type="compositionally biased region" description="Low complexity" evidence="1">
    <location>
        <begin position="522"/>
        <end position="539"/>
    </location>
</feature>
<reference evidence="2 3" key="1">
    <citation type="submission" date="2019-12" db="EMBL/GenBank/DDBJ databases">
        <title>Whole genome shotgun sequence of Streptomyces libani subsp. libani NBRC 13452.</title>
        <authorList>
            <person name="Ichikawa N."/>
            <person name="Kimura A."/>
            <person name="Kitahashi Y."/>
            <person name="Komaki H."/>
            <person name="Tamura T."/>
        </authorList>
    </citation>
    <scope>NUCLEOTIDE SEQUENCE [LARGE SCALE GENOMIC DNA]</scope>
    <source>
        <strain evidence="2 3">NBRC 13452</strain>
    </source>
</reference>
<feature type="compositionally biased region" description="Low complexity" evidence="1">
    <location>
        <begin position="488"/>
        <end position="501"/>
    </location>
</feature>
<comment type="caution">
    <text evidence="2">The sequence shown here is derived from an EMBL/GenBank/DDBJ whole genome shotgun (WGS) entry which is preliminary data.</text>
</comment>
<dbReference type="AlphaFoldDB" id="A0A640TGQ8"/>
<feature type="compositionally biased region" description="Low complexity" evidence="1">
    <location>
        <begin position="457"/>
        <end position="476"/>
    </location>
</feature>
<feature type="region of interest" description="Disordered" evidence="1">
    <location>
        <begin position="337"/>
        <end position="601"/>
    </location>
</feature>
<proteinExistence type="predicted"/>
<feature type="compositionally biased region" description="Gly residues" evidence="1">
    <location>
        <begin position="502"/>
        <end position="513"/>
    </location>
</feature>
<dbReference type="Proteomes" id="UP000429552">
    <property type="component" value="Unassembled WGS sequence"/>
</dbReference>
<organism evidence="2 3">
    <name type="scientific">Streptomyces nigrescens</name>
    <dbReference type="NCBI Taxonomy" id="1920"/>
    <lineage>
        <taxon>Bacteria</taxon>
        <taxon>Bacillati</taxon>
        <taxon>Actinomycetota</taxon>
        <taxon>Actinomycetes</taxon>
        <taxon>Kitasatosporales</taxon>
        <taxon>Streptomycetaceae</taxon>
        <taxon>Streptomyces</taxon>
    </lineage>
</organism>
<sequence length="601" mass="60077">MPIRGPGTPGGRREWGSDVPTAIAVTSPDLALPATDRQTPAAVVVQAPHLQPLDDALTETSAILEHHGHLVVLYSSVCPPEHIRRLHTLRAVLESDRIAIVPLSLPPLGVALLARQLRQLSLCDFSPGVLASAARLLTHYIHAGALLGSVNGLDRVEVDLRAHMKSWLPGAHFAVLAHPQPQLLHLDRHSTEAGLPAPGFATQLAVARGQLTSEWVTGALAPAWQVQGVHEARLPAESARWWGTQKLIEFAAAIPDVSVLYQLVASVRREECGWCGLELLGDRCAFCAAPLARERATGGGGSGQGPTAIGATASPAVRAAAHAPGAAGARASAAAPASGVAPAPGAGASPGAVASPGVGASPGAAPVPAPAPAAVPAAGQGPGQSQSRGQAQSQEQAQSPEQARGQAQSAAPSSTPAPAPVATPTPAQVPTPAPAAPASTPAPAQPSTPAPPPPPGISGAPASSSASPPAGQPASPWGERDLAPVVPPSGVSGVPDAPGVVGVWGGRPGGCGEPGQLDVRGPDLAAGGPAAPGNPYGSGRPVPGNPYATDAPHVSGQWELPGHPDFAGHPDFTGHSDVAGHPDLPGHPDVPGTPRTVARVR</sequence>
<accession>A0A640TGQ8</accession>
<feature type="compositionally biased region" description="Pro residues" evidence="1">
    <location>
        <begin position="443"/>
        <end position="456"/>
    </location>
</feature>
<feature type="compositionally biased region" description="Basic and acidic residues" evidence="1">
    <location>
        <begin position="566"/>
        <end position="586"/>
    </location>
</feature>
<evidence type="ECO:0000313" key="3">
    <source>
        <dbReference type="Proteomes" id="UP000429552"/>
    </source>
</evidence>
<protein>
    <submittedName>
        <fullName evidence="2">Uncharacterized protein</fullName>
    </submittedName>
</protein>
<name>A0A640TGQ8_STRNI</name>
<evidence type="ECO:0000256" key="1">
    <source>
        <dbReference type="SAM" id="MobiDB-lite"/>
    </source>
</evidence>
<feature type="compositionally biased region" description="Low complexity" evidence="1">
    <location>
        <begin position="374"/>
        <end position="414"/>
    </location>
</feature>
<gene>
    <name evidence="2" type="ORF">Sliba_28270</name>
</gene>